<dbReference type="PANTHER" id="PTHR45947:SF3">
    <property type="entry name" value="SULFOQUINOVOSYL TRANSFERASE SQD2"/>
    <property type="match status" value="1"/>
</dbReference>
<gene>
    <name evidence="3" type="ORF">H8S34_02590</name>
</gene>
<feature type="domain" description="Glycosyltransferase subfamily 4-like N-terminal" evidence="2">
    <location>
        <begin position="24"/>
        <end position="157"/>
    </location>
</feature>
<evidence type="ECO:0000259" key="1">
    <source>
        <dbReference type="Pfam" id="PF00534"/>
    </source>
</evidence>
<comment type="caution">
    <text evidence="3">The sequence shown here is derived from an EMBL/GenBank/DDBJ whole genome shotgun (WGS) entry which is preliminary data.</text>
</comment>
<accession>A0ABR7HQB9</accession>
<dbReference type="Gene3D" id="3.40.50.2000">
    <property type="entry name" value="Glycogen Phosphorylase B"/>
    <property type="match status" value="2"/>
</dbReference>
<name>A0ABR7HQB9_9FIRM</name>
<dbReference type="Pfam" id="PF13439">
    <property type="entry name" value="Glyco_transf_4"/>
    <property type="match status" value="1"/>
</dbReference>
<evidence type="ECO:0000313" key="4">
    <source>
        <dbReference type="Proteomes" id="UP000660021"/>
    </source>
</evidence>
<evidence type="ECO:0000313" key="3">
    <source>
        <dbReference type="EMBL" id="MBC5729720.1"/>
    </source>
</evidence>
<dbReference type="EMBL" id="JACOPR010000001">
    <property type="protein sequence ID" value="MBC5729720.1"/>
    <property type="molecule type" value="Genomic_DNA"/>
</dbReference>
<evidence type="ECO:0000259" key="2">
    <source>
        <dbReference type="Pfam" id="PF13439"/>
    </source>
</evidence>
<dbReference type="PANTHER" id="PTHR45947">
    <property type="entry name" value="SULFOQUINOVOSYL TRANSFERASE SQD2"/>
    <property type="match status" value="1"/>
</dbReference>
<dbReference type="InterPro" id="IPR001296">
    <property type="entry name" value="Glyco_trans_1"/>
</dbReference>
<dbReference type="SUPFAM" id="SSF53756">
    <property type="entry name" value="UDP-Glycosyltransferase/glycogen phosphorylase"/>
    <property type="match status" value="1"/>
</dbReference>
<dbReference type="InterPro" id="IPR028098">
    <property type="entry name" value="Glyco_trans_4-like_N"/>
</dbReference>
<reference evidence="3 4" key="1">
    <citation type="submission" date="2020-08" db="EMBL/GenBank/DDBJ databases">
        <title>Genome public.</title>
        <authorList>
            <person name="Liu C."/>
            <person name="Sun Q."/>
        </authorList>
    </citation>
    <scope>NUCLEOTIDE SEQUENCE [LARGE SCALE GENOMIC DNA]</scope>
    <source>
        <strain evidence="3 4">New-38</strain>
    </source>
</reference>
<proteinExistence type="predicted"/>
<protein>
    <submittedName>
        <fullName evidence="3">Glycosyltransferase</fullName>
    </submittedName>
</protein>
<keyword evidence="4" id="KW-1185">Reference proteome</keyword>
<dbReference type="Pfam" id="PF00534">
    <property type="entry name" value="Glycos_transf_1"/>
    <property type="match status" value="1"/>
</dbReference>
<sequence>MGQKVLFTASTYSHILHFHRPYLRRFREEGWVVHVACGGAPASIPEADEVIHLPLEKKMTAPANWAAARMLRRKIRAERYALIATHTSLAAFFTRMAVKGMRERPKVINMVHGYLFDDDMAPVKRTILRTAEQLTAGETDLLLTMNRADLNLAHRYHLGKEIGSVPGVGVDFSRLDGTSREQGLALRAQYGLKEEDFVLVYAAEFSQRKSQAVLIRAMAELPERVHLILPGEGALLEECRTLAAELGVGERVLFPGYCTHMAPWYAAADAAAAASRIEGLPFNVMEAMYLGLPVVASAVKGHVDLIEEGQNGLLYPYGDSKAFARQVRRLLEEPGLRDGMAARTRASVLQYGLEQVLPQVWDCYTALFQESREKYPVR</sequence>
<dbReference type="RefSeq" id="WP_186962946.1">
    <property type="nucleotide sequence ID" value="NZ_JACOPR010000001.1"/>
</dbReference>
<dbReference type="InterPro" id="IPR050194">
    <property type="entry name" value="Glycosyltransferase_grp1"/>
</dbReference>
<dbReference type="Proteomes" id="UP000660021">
    <property type="component" value="Unassembled WGS sequence"/>
</dbReference>
<organism evidence="3 4">
    <name type="scientific">Pseudoflavonifractor hominis</name>
    <dbReference type="NCBI Taxonomy" id="2763059"/>
    <lineage>
        <taxon>Bacteria</taxon>
        <taxon>Bacillati</taxon>
        <taxon>Bacillota</taxon>
        <taxon>Clostridia</taxon>
        <taxon>Eubacteriales</taxon>
        <taxon>Oscillospiraceae</taxon>
        <taxon>Pseudoflavonifractor</taxon>
    </lineage>
</organism>
<feature type="domain" description="Glycosyl transferase family 1" evidence="1">
    <location>
        <begin position="186"/>
        <end position="345"/>
    </location>
</feature>